<keyword evidence="2" id="KW-1185">Reference proteome</keyword>
<proteinExistence type="predicted"/>
<reference evidence="1 2" key="1">
    <citation type="journal article" date="2016" name="Int. J. Syst. Evol. Microbiol.">
        <title>Panacibacter ginsenosidivorans gen. nov., sp. nov., with ginsenoside converting activity isolated from soil of a ginseng field.</title>
        <authorList>
            <person name="Siddiqi M.Z."/>
            <person name="Muhammad Shafi S."/>
            <person name="Choi K.D."/>
            <person name="Im W.T."/>
        </authorList>
    </citation>
    <scope>NUCLEOTIDE SEQUENCE [LARGE SCALE GENOMIC DNA]</scope>
    <source>
        <strain evidence="1 2">Gsoil1550</strain>
    </source>
</reference>
<dbReference type="Proteomes" id="UP000321533">
    <property type="component" value="Chromosome"/>
</dbReference>
<dbReference type="AlphaFoldDB" id="A0A5B8VD53"/>
<name>A0A5B8VD53_9BACT</name>
<sequence>MKTNLIQQEILLLTDSTFSQQLMGEKGSSDSDKYLSQTEQLENACWNGALYEMLPGVIKKTPGGKNLYVWEVRSYANFLEMELGEYLETTKQQDSINPYIFLSALYYN</sequence>
<gene>
    <name evidence="1" type="ORF">FRZ67_18470</name>
</gene>
<organism evidence="1 2">
    <name type="scientific">Panacibacter ginsenosidivorans</name>
    <dbReference type="NCBI Taxonomy" id="1813871"/>
    <lineage>
        <taxon>Bacteria</taxon>
        <taxon>Pseudomonadati</taxon>
        <taxon>Bacteroidota</taxon>
        <taxon>Chitinophagia</taxon>
        <taxon>Chitinophagales</taxon>
        <taxon>Chitinophagaceae</taxon>
        <taxon>Panacibacter</taxon>
    </lineage>
</organism>
<dbReference type="RefSeq" id="WP_147192005.1">
    <property type="nucleotide sequence ID" value="NZ_CP042435.1"/>
</dbReference>
<protein>
    <submittedName>
        <fullName evidence="1">Uncharacterized protein</fullName>
    </submittedName>
</protein>
<evidence type="ECO:0000313" key="2">
    <source>
        <dbReference type="Proteomes" id="UP000321533"/>
    </source>
</evidence>
<evidence type="ECO:0000313" key="1">
    <source>
        <dbReference type="EMBL" id="QEC69199.1"/>
    </source>
</evidence>
<dbReference type="EMBL" id="CP042435">
    <property type="protein sequence ID" value="QEC69199.1"/>
    <property type="molecule type" value="Genomic_DNA"/>
</dbReference>
<accession>A0A5B8VD53</accession>
<dbReference type="KEGG" id="pgin:FRZ67_18470"/>
<dbReference type="OrthoDB" id="677258at2"/>